<dbReference type="OrthoDB" id="407355at2759"/>
<dbReference type="PANTHER" id="PTHR20982">
    <property type="entry name" value="RIBOSOME RECYCLING FACTOR"/>
    <property type="match status" value="1"/>
</dbReference>
<feature type="compositionally biased region" description="Polar residues" evidence="6">
    <location>
        <begin position="25"/>
        <end position="35"/>
    </location>
</feature>
<comment type="similarity">
    <text evidence="2">Belongs to the RRF family.</text>
</comment>
<dbReference type="GeneID" id="19016306"/>
<sequence length="315" mass="35106">MANWKTKSLEEQETERSLRVRKSASCESTTESKTHQNVLRKSSLMFFGALRDAQKYNALIKPLVFVRYKHGKNKNKKKGGNRNTSSSDDDSDNTSDNTSDDDDNDDENEEGGSGAEDDDATLTPFTVASVERETAKALENLKLELGKLRTSRASTGVVENIMIANIYESSAPPVPLKSLGAITVRDAKTISIALYDNSEPNKNAVENAIVNEKHLKFGAKKDESGVLVSLPEMDANARKEVVKMAQELGEKSKIGVRRARKKAIDAVKKQTYTLKLFGEDEKKRFEKSIQKVHDDAIKEIDRLEKMKKEHIESGL</sequence>
<evidence type="ECO:0000256" key="3">
    <source>
        <dbReference type="ARBA" id="ARBA00014063"/>
    </source>
</evidence>
<feature type="compositionally biased region" description="Basic and acidic residues" evidence="6">
    <location>
        <begin position="7"/>
        <end position="18"/>
    </location>
</feature>
<dbReference type="eggNOG" id="KOG4759">
    <property type="taxonomic scope" value="Eukaryota"/>
</dbReference>
<feature type="region of interest" description="Disordered" evidence="6">
    <location>
        <begin position="1"/>
        <end position="35"/>
    </location>
</feature>
<proteinExistence type="inferred from homology"/>
<evidence type="ECO:0000313" key="9">
    <source>
        <dbReference type="Proteomes" id="UP000198341"/>
    </source>
</evidence>
<dbReference type="STRING" id="41875.K8EEJ8"/>
<feature type="region of interest" description="Disordered" evidence="6">
    <location>
        <begin position="72"/>
        <end position="122"/>
    </location>
</feature>
<dbReference type="Gene3D" id="1.10.132.20">
    <property type="entry name" value="Ribosome-recycling factor"/>
    <property type="match status" value="1"/>
</dbReference>
<evidence type="ECO:0000313" key="8">
    <source>
        <dbReference type="EMBL" id="CCO16384.1"/>
    </source>
</evidence>
<dbReference type="InterPro" id="IPR002661">
    <property type="entry name" value="Ribosome_recyc_fac"/>
</dbReference>
<dbReference type="GO" id="GO:0043023">
    <property type="term" value="F:ribosomal large subunit binding"/>
    <property type="evidence" value="ECO:0007669"/>
    <property type="project" value="TreeGrafter"/>
</dbReference>
<evidence type="ECO:0000256" key="5">
    <source>
        <dbReference type="ARBA" id="ARBA00032397"/>
    </source>
</evidence>
<dbReference type="SUPFAM" id="SSF55194">
    <property type="entry name" value="Ribosome recycling factor, RRF"/>
    <property type="match status" value="1"/>
</dbReference>
<evidence type="ECO:0000256" key="1">
    <source>
        <dbReference type="ARBA" id="ARBA00002952"/>
    </source>
</evidence>
<keyword evidence="9" id="KW-1185">Reference proteome</keyword>
<dbReference type="GO" id="GO:0005739">
    <property type="term" value="C:mitochondrion"/>
    <property type="evidence" value="ECO:0007669"/>
    <property type="project" value="TreeGrafter"/>
</dbReference>
<keyword evidence="4" id="KW-0648">Protein biosynthesis</keyword>
<dbReference type="AlphaFoldDB" id="K8EEJ8"/>
<dbReference type="KEGG" id="bpg:Bathy04g02800"/>
<dbReference type="InterPro" id="IPR036191">
    <property type="entry name" value="RRF_sf"/>
</dbReference>
<accession>K8EEJ8</accession>
<protein>
    <recommendedName>
        <fullName evidence="3">Ribosome-recycling factor, chloroplastic</fullName>
    </recommendedName>
    <alternativeName>
        <fullName evidence="5">Ribosome-releasing factor, chloroplastic</fullName>
    </alternativeName>
</protein>
<name>K8EEJ8_9CHLO</name>
<reference evidence="8 9" key="1">
    <citation type="submission" date="2011-10" db="EMBL/GenBank/DDBJ databases">
        <authorList>
            <person name="Genoscope - CEA"/>
        </authorList>
    </citation>
    <scope>NUCLEOTIDE SEQUENCE [LARGE SCALE GENOMIC DNA]</scope>
    <source>
        <strain evidence="8 9">RCC 1105</strain>
    </source>
</reference>
<evidence type="ECO:0000259" key="7">
    <source>
        <dbReference type="Pfam" id="PF01765"/>
    </source>
</evidence>
<feature type="compositionally biased region" description="Acidic residues" evidence="6">
    <location>
        <begin position="87"/>
        <end position="120"/>
    </location>
</feature>
<dbReference type="InterPro" id="IPR023584">
    <property type="entry name" value="Ribosome_recyc_fac_dom"/>
</dbReference>
<organism evidence="8 9">
    <name type="scientific">Bathycoccus prasinos</name>
    <dbReference type="NCBI Taxonomy" id="41875"/>
    <lineage>
        <taxon>Eukaryota</taxon>
        <taxon>Viridiplantae</taxon>
        <taxon>Chlorophyta</taxon>
        <taxon>Mamiellophyceae</taxon>
        <taxon>Mamiellales</taxon>
        <taxon>Bathycoccaceae</taxon>
        <taxon>Bathycoccus</taxon>
    </lineage>
</organism>
<gene>
    <name evidence="8" type="ORF">Bathy04g02800</name>
</gene>
<dbReference type="Pfam" id="PF01765">
    <property type="entry name" value="RRF"/>
    <property type="match status" value="1"/>
</dbReference>
<comment type="function">
    <text evidence="1">Responsible for the release of ribosomes from messenger RNA at the termination of chloroplastic protein biosynthesis.</text>
</comment>
<evidence type="ECO:0000256" key="6">
    <source>
        <dbReference type="SAM" id="MobiDB-lite"/>
    </source>
</evidence>
<dbReference type="EMBL" id="FO082275">
    <property type="protein sequence ID" value="CCO16384.1"/>
    <property type="molecule type" value="Genomic_DNA"/>
</dbReference>
<evidence type="ECO:0000256" key="2">
    <source>
        <dbReference type="ARBA" id="ARBA00005912"/>
    </source>
</evidence>
<dbReference type="Proteomes" id="UP000198341">
    <property type="component" value="Chromosome 4"/>
</dbReference>
<dbReference type="Gene3D" id="3.30.1360.40">
    <property type="match status" value="1"/>
</dbReference>
<evidence type="ECO:0000256" key="4">
    <source>
        <dbReference type="ARBA" id="ARBA00022917"/>
    </source>
</evidence>
<feature type="domain" description="Ribosome recycling factor" evidence="7">
    <location>
        <begin position="142"/>
        <end position="311"/>
    </location>
</feature>
<dbReference type="GO" id="GO:0006412">
    <property type="term" value="P:translation"/>
    <property type="evidence" value="ECO:0007669"/>
    <property type="project" value="UniProtKB-KW"/>
</dbReference>
<dbReference type="RefSeq" id="XP_007513859.1">
    <property type="nucleotide sequence ID" value="XM_007513797.1"/>
</dbReference>
<dbReference type="PANTHER" id="PTHR20982:SF3">
    <property type="entry name" value="MITOCHONDRIAL RIBOSOME RECYCLING FACTOR PSEUDO 1"/>
    <property type="match status" value="1"/>
</dbReference>